<evidence type="ECO:0000313" key="1">
    <source>
        <dbReference type="EMBL" id="EEB33275.1"/>
    </source>
</evidence>
<dbReference type="EMBL" id="ABXU01000058">
    <property type="protein sequence ID" value="EEB33275.1"/>
    <property type="molecule type" value="Genomic_DNA"/>
</dbReference>
<sequence length="49" mass="5514">MPVPPGQGNRKRRTGQKFFLPGPPAGLLRLYKACRSRYKGIPTNYITIP</sequence>
<protein>
    <submittedName>
        <fullName evidence="1">Uncharacterized protein</fullName>
    </submittedName>
</protein>
<accession>B6WUW1</accession>
<reference evidence="1 2" key="2">
    <citation type="submission" date="2008-10" db="EMBL/GenBank/DDBJ databases">
        <authorList>
            <person name="Fulton L."/>
            <person name="Clifton S."/>
            <person name="Fulton B."/>
            <person name="Xu J."/>
            <person name="Minx P."/>
            <person name="Pepin K.H."/>
            <person name="Johnson M."/>
            <person name="Bhonagiri V."/>
            <person name="Nash W.E."/>
            <person name="Mardis E.R."/>
            <person name="Wilson R.K."/>
        </authorList>
    </citation>
    <scope>NUCLEOTIDE SEQUENCE [LARGE SCALE GENOMIC DNA]</scope>
    <source>
        <strain evidence="1 2">ATCC 29098</strain>
    </source>
</reference>
<dbReference type="AlphaFoldDB" id="B6WUW1"/>
<name>B6WUW1_9BACT</name>
<gene>
    <name evidence="1" type="ORF">DESPIG_01872</name>
</gene>
<dbReference type="Proteomes" id="UP000003676">
    <property type="component" value="Unassembled WGS sequence"/>
</dbReference>
<proteinExistence type="predicted"/>
<comment type="caution">
    <text evidence="1">The sequence shown here is derived from an EMBL/GenBank/DDBJ whole genome shotgun (WGS) entry which is preliminary data.</text>
</comment>
<reference evidence="1 2" key="1">
    <citation type="submission" date="2008-10" db="EMBL/GenBank/DDBJ databases">
        <title>Draft genome sequence of Desulvovibrio piger (ATCC 29098).</title>
        <authorList>
            <person name="Sudarsanam P."/>
            <person name="Ley R."/>
            <person name="Guruge J."/>
            <person name="Turnbaugh P.J."/>
            <person name="Mahowald M."/>
            <person name="Liep D."/>
            <person name="Gordon J."/>
        </authorList>
    </citation>
    <scope>NUCLEOTIDE SEQUENCE [LARGE SCALE GENOMIC DNA]</scope>
    <source>
        <strain evidence="1 2">ATCC 29098</strain>
    </source>
</reference>
<dbReference type="HOGENOM" id="CLU_3134930_0_0_7"/>
<evidence type="ECO:0000313" key="2">
    <source>
        <dbReference type="Proteomes" id="UP000003676"/>
    </source>
</evidence>
<organism evidence="1 2">
    <name type="scientific">Desulfovibrio piger ATCC 29098</name>
    <dbReference type="NCBI Taxonomy" id="411464"/>
    <lineage>
        <taxon>Bacteria</taxon>
        <taxon>Pseudomonadati</taxon>
        <taxon>Thermodesulfobacteriota</taxon>
        <taxon>Desulfovibrionia</taxon>
        <taxon>Desulfovibrionales</taxon>
        <taxon>Desulfovibrionaceae</taxon>
        <taxon>Desulfovibrio</taxon>
    </lineage>
</organism>